<dbReference type="AlphaFoldDB" id="A0A397V612"/>
<accession>A0A397V612</accession>
<evidence type="ECO:0000313" key="2">
    <source>
        <dbReference type="Proteomes" id="UP000266673"/>
    </source>
</evidence>
<evidence type="ECO:0000313" key="1">
    <source>
        <dbReference type="EMBL" id="RIB18004.1"/>
    </source>
</evidence>
<dbReference type="EMBL" id="QKWP01000568">
    <property type="protein sequence ID" value="RIB18004.1"/>
    <property type="molecule type" value="Genomic_DNA"/>
</dbReference>
<dbReference type="Proteomes" id="UP000266673">
    <property type="component" value="Unassembled WGS sequence"/>
</dbReference>
<sequence length="129" mass="15184">MSNDTLFSFSDPYIHIYNEGQDVPFDFFLSNDLTNDNYLNSYNPSFGNDVNFNWLTEESTQLIQEQVNAQEVMQVVHEQHDDKECEYDDEKFEYDNERNNNVIKVGALFTNWKCLESALKRYESKGIAI</sequence>
<reference evidence="1 2" key="1">
    <citation type="submission" date="2018-06" db="EMBL/GenBank/DDBJ databases">
        <title>Comparative genomics reveals the genomic features of Rhizophagus irregularis, R. cerebriforme, R. diaphanum and Gigaspora rosea, and their symbiotic lifestyle signature.</title>
        <authorList>
            <person name="Morin E."/>
            <person name="San Clemente H."/>
            <person name="Chen E.C.H."/>
            <person name="De La Providencia I."/>
            <person name="Hainaut M."/>
            <person name="Kuo A."/>
            <person name="Kohler A."/>
            <person name="Murat C."/>
            <person name="Tang N."/>
            <person name="Roy S."/>
            <person name="Loubradou J."/>
            <person name="Henrissat B."/>
            <person name="Grigoriev I.V."/>
            <person name="Corradi N."/>
            <person name="Roux C."/>
            <person name="Martin F.M."/>
        </authorList>
    </citation>
    <scope>NUCLEOTIDE SEQUENCE [LARGE SCALE GENOMIC DNA]</scope>
    <source>
        <strain evidence="1 2">DAOM 194757</strain>
    </source>
</reference>
<organism evidence="1 2">
    <name type="scientific">Gigaspora rosea</name>
    <dbReference type="NCBI Taxonomy" id="44941"/>
    <lineage>
        <taxon>Eukaryota</taxon>
        <taxon>Fungi</taxon>
        <taxon>Fungi incertae sedis</taxon>
        <taxon>Mucoromycota</taxon>
        <taxon>Glomeromycotina</taxon>
        <taxon>Glomeromycetes</taxon>
        <taxon>Diversisporales</taxon>
        <taxon>Gigasporaceae</taxon>
        <taxon>Gigaspora</taxon>
    </lineage>
</organism>
<protein>
    <submittedName>
        <fullName evidence="1">Uncharacterized protein</fullName>
    </submittedName>
</protein>
<proteinExistence type="predicted"/>
<name>A0A397V612_9GLOM</name>
<comment type="caution">
    <text evidence="1">The sequence shown here is derived from an EMBL/GenBank/DDBJ whole genome shotgun (WGS) entry which is preliminary data.</text>
</comment>
<dbReference type="OrthoDB" id="10362225at2759"/>
<keyword evidence="2" id="KW-1185">Reference proteome</keyword>
<gene>
    <name evidence="1" type="ORF">C2G38_2185799</name>
</gene>